<dbReference type="PANTHER" id="PTHR46513:SF44">
    <property type="entry name" value="LDL RECEPTOR RELATED PROTEIN 4"/>
    <property type="match status" value="1"/>
</dbReference>
<reference evidence="4" key="1">
    <citation type="journal article" date="2008" name="Nature">
        <title>The amphioxus genome and the evolution of the chordate karyotype.</title>
        <authorList>
            <consortium name="US DOE Joint Genome Institute (JGI-PGF)"/>
            <person name="Putnam N.H."/>
            <person name="Butts T."/>
            <person name="Ferrier D.E.K."/>
            <person name="Furlong R.F."/>
            <person name="Hellsten U."/>
            <person name="Kawashima T."/>
            <person name="Robinson-Rechavi M."/>
            <person name="Shoguchi E."/>
            <person name="Terry A."/>
            <person name="Yu J.-K."/>
            <person name="Benito-Gutierrez E.L."/>
            <person name="Dubchak I."/>
            <person name="Garcia-Fernandez J."/>
            <person name="Gibson-Brown J.J."/>
            <person name="Grigoriev I.V."/>
            <person name="Horton A.C."/>
            <person name="de Jong P.J."/>
            <person name="Jurka J."/>
            <person name="Kapitonov V.V."/>
            <person name="Kohara Y."/>
            <person name="Kuroki Y."/>
            <person name="Lindquist E."/>
            <person name="Lucas S."/>
            <person name="Osoegawa K."/>
            <person name="Pennacchio L.A."/>
            <person name="Salamov A.A."/>
            <person name="Satou Y."/>
            <person name="Sauka-Spengler T."/>
            <person name="Schmutz J."/>
            <person name="Shin-I T."/>
            <person name="Toyoda A."/>
            <person name="Bronner-Fraser M."/>
            <person name="Fujiyama A."/>
            <person name="Holland L.Z."/>
            <person name="Holland P.W.H."/>
            <person name="Satoh N."/>
            <person name="Rokhsar D.S."/>
        </authorList>
    </citation>
    <scope>NUCLEOTIDE SEQUENCE [LARGE SCALE GENOMIC DNA]</scope>
    <source>
        <strain evidence="4">S238N-H82</strain>
        <tissue evidence="4">Testes</tissue>
    </source>
</reference>
<feature type="repeat" description="LDL-receptor class B" evidence="1">
    <location>
        <begin position="668"/>
        <end position="707"/>
    </location>
</feature>
<feature type="region of interest" description="Disordered" evidence="2">
    <location>
        <begin position="342"/>
        <end position="364"/>
    </location>
</feature>
<feature type="transmembrane region" description="Helical" evidence="3">
    <location>
        <begin position="428"/>
        <end position="452"/>
    </location>
</feature>
<keyword evidence="3" id="KW-1133">Transmembrane helix</keyword>
<dbReference type="Gene3D" id="2.120.10.30">
    <property type="entry name" value="TolB, C-terminal domain"/>
    <property type="match status" value="1"/>
</dbReference>
<name>C3YKA3_BRAFL</name>
<feature type="region of interest" description="Disordered" evidence="2">
    <location>
        <begin position="1"/>
        <end position="65"/>
    </location>
</feature>
<dbReference type="Pfam" id="PF00058">
    <property type="entry name" value="Ldl_recept_b"/>
    <property type="match status" value="1"/>
</dbReference>
<evidence type="ECO:0000256" key="1">
    <source>
        <dbReference type="PROSITE-ProRule" id="PRU00461"/>
    </source>
</evidence>
<keyword evidence="3" id="KW-0812">Transmembrane</keyword>
<dbReference type="SUPFAM" id="SSF63825">
    <property type="entry name" value="YWTD domain"/>
    <property type="match status" value="1"/>
</dbReference>
<dbReference type="InterPro" id="IPR050778">
    <property type="entry name" value="Cueball_EGF_LRP_Nidogen"/>
</dbReference>
<accession>C3YKA3</accession>
<dbReference type="InParanoid" id="C3YKA3"/>
<sequence>MPYKGKAATQSGQGNDTIQPNSDTYMCHALPGRDRPENSAEAPALSGGGGTMHESPHPPNEASVHMKPLPKLTYEHMYNLWPSDPVRARDASNPVYGHDQEDQGTDPHTDLRSARMEQCAVRYQEEDAAEDNDHRPAGMLSYAVSTSGNDGTTPMQRTDWQARDKAAASIPNPMHASIADAGNLQSAARLVHENSNLTYAASDGDPNWSTSILRTKEVSVLYTANYPTFGTGSSDIPQDETPSCAIREEPVSHIDTDNQDMNTEQESEVWTQNTTLNTNADGISEQGAQDESSHFYVFDHIEPYSVTYTCREETYREETVSGTAGPLQCTVTGTDVSEGLLVESPGSPFAENRPSEDTRDVSDDNCRQVPLTRRRVNAGLHKLGNPPGGLRANPMYATSPRQQATDDRTYPGGASGHRALCSFIRSQLTYMATGIAVLLSLIAVGLALLAFINNEEMSDLTATVDALKRDQDDIRQLYATVDALKHVQDDMRQLSTTFDALKCDQDDMRRLSSTVDALKHDQDDMRQLPTTVDALKHANDDMRQLSTTIDALKHANGDMRQLPTTVDALKHANDDMRQLTTTVDALKSDLDKETSPTGPASEQRLGETSKKPDAYGLALDHAGGNIYWSVFAAKTISAAKKDGSSARTLLTSPDIQEPYGLVLDPMNGFMYWTDSKCIYRAEMDGSDQTTIITGLQFPRAIAIDFKEDRLYYSDQYYGIYSSDLLGNDIRQVLYEDREYVGGIAVDEDSVYWSSTWSYSSSSWQGKIGKLSKSDLTKTVLVDGLKHPRGIYLSPAAPPAVTNDCNIRYDSTSHICRSLRTSNHSLHQYHKRRNHICLGRINVARICRSKPRGSPGIAPFTCLALDGTRGWWLSETFRHGGFLLTAAGFTHPDAFSQAAHTVVQALFPDTVRTTAASPGPLCWFHVMNALEDALERTLAVAEKHREAVALVFKLIGRGGSCEEAWTWFEIVRTHLSSTKMDEAMCERILAYIENNWMHDRWLGAFIDGTRRSLLGNTLPTTNNKFERALRGIDDDALDRLVCRNVSTLVTKLIGINPDDTHTPTAGLVQLWTLRAEDDNARECLPESEWPSCSKRRLIQGRASNRALFVNPTFHAV</sequence>
<feature type="repeat" description="LDL-receptor class B" evidence="1">
    <location>
        <begin position="624"/>
        <end position="667"/>
    </location>
</feature>
<proteinExistence type="predicted"/>
<dbReference type="PROSITE" id="PS51120">
    <property type="entry name" value="LDLRB"/>
    <property type="match status" value="2"/>
</dbReference>
<protein>
    <submittedName>
        <fullName evidence="4">Uncharacterized protein</fullName>
    </submittedName>
</protein>
<evidence type="ECO:0000256" key="2">
    <source>
        <dbReference type="SAM" id="MobiDB-lite"/>
    </source>
</evidence>
<feature type="compositionally biased region" description="Basic and acidic residues" evidence="2">
    <location>
        <begin position="353"/>
        <end position="364"/>
    </location>
</feature>
<gene>
    <name evidence="4" type="ORF">BRAFLDRAFT_93318</name>
</gene>
<keyword evidence="3" id="KW-0472">Membrane</keyword>
<organism>
    <name type="scientific">Branchiostoma floridae</name>
    <name type="common">Florida lancelet</name>
    <name type="synonym">Amphioxus</name>
    <dbReference type="NCBI Taxonomy" id="7739"/>
    <lineage>
        <taxon>Eukaryota</taxon>
        <taxon>Metazoa</taxon>
        <taxon>Chordata</taxon>
        <taxon>Cephalochordata</taxon>
        <taxon>Leptocardii</taxon>
        <taxon>Amphioxiformes</taxon>
        <taxon>Branchiostomatidae</taxon>
        <taxon>Branchiostoma</taxon>
    </lineage>
</organism>
<dbReference type="PANTHER" id="PTHR46513">
    <property type="entry name" value="VITELLOGENIN RECEPTOR-LIKE PROTEIN-RELATED-RELATED"/>
    <property type="match status" value="1"/>
</dbReference>
<dbReference type="InterPro" id="IPR011042">
    <property type="entry name" value="6-blade_b-propeller_TolB-like"/>
</dbReference>
<dbReference type="InterPro" id="IPR000033">
    <property type="entry name" value="LDLR_classB_rpt"/>
</dbReference>
<feature type="compositionally biased region" description="Polar residues" evidence="2">
    <location>
        <begin position="8"/>
        <end position="24"/>
    </location>
</feature>
<evidence type="ECO:0000256" key="3">
    <source>
        <dbReference type="SAM" id="Phobius"/>
    </source>
</evidence>
<dbReference type="SMART" id="SM00135">
    <property type="entry name" value="LY"/>
    <property type="match status" value="4"/>
</dbReference>
<dbReference type="EMBL" id="GG666521">
    <property type="protein sequence ID" value="EEN59264.1"/>
    <property type="molecule type" value="Genomic_DNA"/>
</dbReference>
<dbReference type="Gene3D" id="1.20.1480.30">
    <property type="entry name" value="Designed four-helix bundle protein"/>
    <property type="match status" value="1"/>
</dbReference>
<feature type="region of interest" description="Disordered" evidence="2">
    <location>
        <begin position="587"/>
        <end position="610"/>
    </location>
</feature>
<evidence type="ECO:0000313" key="4">
    <source>
        <dbReference type="EMBL" id="EEN59264.1"/>
    </source>
</evidence>
<dbReference type="eggNOG" id="KOG1215">
    <property type="taxonomic scope" value="Eukaryota"/>
</dbReference>
<dbReference type="AlphaFoldDB" id="C3YKA3"/>